<evidence type="ECO:0000313" key="4">
    <source>
        <dbReference type="Proteomes" id="UP000275401"/>
    </source>
</evidence>
<dbReference type="InterPro" id="IPR046704">
    <property type="entry name" value="DUF6777"/>
</dbReference>
<keyword evidence="4" id="KW-1185">Reference proteome</keyword>
<dbReference type="Pfam" id="PF20568">
    <property type="entry name" value="DUF6777"/>
    <property type="match status" value="1"/>
</dbReference>
<organism evidence="3 4">
    <name type="scientific">Streptomyces botrytidirepellens</name>
    <dbReference type="NCBI Taxonomy" id="2486417"/>
    <lineage>
        <taxon>Bacteria</taxon>
        <taxon>Bacillati</taxon>
        <taxon>Actinomycetota</taxon>
        <taxon>Actinomycetes</taxon>
        <taxon>Kitasatosporales</taxon>
        <taxon>Streptomycetaceae</taxon>
        <taxon>Streptomyces</taxon>
    </lineage>
</organism>
<proteinExistence type="predicted"/>
<sequence length="415" mass="44517">MRSISWHLTSRRSGLAAGSVAVVSAVAVLGAVTPSGRAAAAEYRREPVGKTSVPAFTEAVGHDRRHVVSPSNGGRAFQGDTPGLYSGVPGRKPCDRQELIRDLKATPKKAAAWARVQHIRPERIRAYVHRLSGVVLRSDTYARTYGYQGRVKPAATVLQAGTAVLVDRRGMPVVKCASGNPIRAAAPKKNAEPTFTGPEWSGFSRNAVTVIRPAPDSVKRITVVTIGKSELFRRVIGDAKGKKARDAVISPAHYPKYLAMPGEQNAPNLAEAPKRIKRHSPLGLETIRPSETTSADPSQQPTDPSQQPTDPGQQPTDPGQQQPSDPGQQPSDPAQQQPPPPPNQPPSDPGQQQPPSQPPSDPGQQPPQQQPPPQQPTDPNQQNQQQQPQPPPPPQQPPPPPPPQQPPPQQPPPQQ</sequence>
<dbReference type="Proteomes" id="UP000275401">
    <property type="component" value="Unassembled WGS sequence"/>
</dbReference>
<gene>
    <name evidence="3" type="ORF">EEJ42_29250</name>
</gene>
<feature type="region of interest" description="Disordered" evidence="1">
    <location>
        <begin position="287"/>
        <end position="415"/>
    </location>
</feature>
<feature type="compositionally biased region" description="Pro residues" evidence="1">
    <location>
        <begin position="388"/>
        <end position="415"/>
    </location>
</feature>
<reference evidence="3 4" key="1">
    <citation type="submission" date="2018-11" db="EMBL/GenBank/DDBJ databases">
        <title>The Potential of Streptomyces as Biocontrol Agents against the Tomato grey mould, Botrytis cinerea (Gray mold) Frontiers in Microbiology.</title>
        <authorList>
            <person name="Li D."/>
        </authorList>
    </citation>
    <scope>NUCLEOTIDE SEQUENCE [LARGE SCALE GENOMIC DNA]</scope>
    <source>
        <strain evidence="3 4">NEAU-LD23</strain>
    </source>
</reference>
<evidence type="ECO:0000259" key="2">
    <source>
        <dbReference type="Pfam" id="PF20568"/>
    </source>
</evidence>
<protein>
    <submittedName>
        <fullName evidence="3">Serine/arginine repetitive matrix protein 1</fullName>
    </submittedName>
</protein>
<feature type="compositionally biased region" description="Low complexity" evidence="1">
    <location>
        <begin position="377"/>
        <end position="387"/>
    </location>
</feature>
<evidence type="ECO:0000313" key="3">
    <source>
        <dbReference type="EMBL" id="RNG17814.1"/>
    </source>
</evidence>
<feature type="domain" description="DUF6777" evidence="2">
    <location>
        <begin position="76"/>
        <end position="236"/>
    </location>
</feature>
<evidence type="ECO:0000256" key="1">
    <source>
        <dbReference type="SAM" id="MobiDB-lite"/>
    </source>
</evidence>
<comment type="caution">
    <text evidence="3">The sequence shown here is derived from an EMBL/GenBank/DDBJ whole genome shotgun (WGS) entry which is preliminary data.</text>
</comment>
<dbReference type="AlphaFoldDB" id="A0A3M8VJQ1"/>
<dbReference type="RefSeq" id="WP_123104624.1">
    <property type="nucleotide sequence ID" value="NZ_RIBZ01000327.1"/>
</dbReference>
<name>A0A3M8VJQ1_9ACTN</name>
<accession>A0A3M8VJQ1</accession>
<feature type="compositionally biased region" description="Low complexity" evidence="1">
    <location>
        <begin position="296"/>
        <end position="335"/>
    </location>
</feature>
<feature type="compositionally biased region" description="Pro residues" evidence="1">
    <location>
        <begin position="355"/>
        <end position="376"/>
    </location>
</feature>
<dbReference type="EMBL" id="RIBZ01000327">
    <property type="protein sequence ID" value="RNG17814.1"/>
    <property type="molecule type" value="Genomic_DNA"/>
</dbReference>
<feature type="compositionally biased region" description="Pro residues" evidence="1">
    <location>
        <begin position="336"/>
        <end position="348"/>
    </location>
</feature>